<dbReference type="AlphaFoldDB" id="A0A7W3J5F5"/>
<name>A0A7W3J5F5_9MICO</name>
<proteinExistence type="predicted"/>
<dbReference type="Proteomes" id="UP000540568">
    <property type="component" value="Unassembled WGS sequence"/>
</dbReference>
<gene>
    <name evidence="1" type="ORF">FHX71_000577</name>
</gene>
<evidence type="ECO:0000313" key="2">
    <source>
        <dbReference type="Proteomes" id="UP000540568"/>
    </source>
</evidence>
<sequence length="77" mass="8389">MNRAWKAAMELLDVGAIRRNDPTDVARFTPTGSGYMGPGGDYAVRRIIEELARARSLADELADRLRQAAAPTASRLS</sequence>
<protein>
    <submittedName>
        <fullName evidence="1">Uncharacterized protein</fullName>
    </submittedName>
</protein>
<organism evidence="1 2">
    <name type="scientific">Promicromonospora sukumoe</name>
    <dbReference type="NCBI Taxonomy" id="88382"/>
    <lineage>
        <taxon>Bacteria</taxon>
        <taxon>Bacillati</taxon>
        <taxon>Actinomycetota</taxon>
        <taxon>Actinomycetes</taxon>
        <taxon>Micrococcales</taxon>
        <taxon>Promicromonosporaceae</taxon>
        <taxon>Promicromonospora</taxon>
    </lineage>
</organism>
<comment type="caution">
    <text evidence="1">The sequence shown here is derived from an EMBL/GenBank/DDBJ whole genome shotgun (WGS) entry which is preliminary data.</text>
</comment>
<evidence type="ECO:0000313" key="1">
    <source>
        <dbReference type="EMBL" id="MBA8806635.1"/>
    </source>
</evidence>
<accession>A0A7W3J5F5</accession>
<dbReference type="EMBL" id="JACGWV010000001">
    <property type="protein sequence ID" value="MBA8806635.1"/>
    <property type="molecule type" value="Genomic_DNA"/>
</dbReference>
<reference evidence="1 2" key="1">
    <citation type="submission" date="2020-07" db="EMBL/GenBank/DDBJ databases">
        <title>Sequencing the genomes of 1000 actinobacteria strains.</title>
        <authorList>
            <person name="Klenk H.-P."/>
        </authorList>
    </citation>
    <scope>NUCLEOTIDE SEQUENCE [LARGE SCALE GENOMIC DNA]</scope>
    <source>
        <strain evidence="1 2">DSM 44121</strain>
    </source>
</reference>
<keyword evidence="2" id="KW-1185">Reference proteome</keyword>
<dbReference type="RefSeq" id="WP_182614337.1">
    <property type="nucleotide sequence ID" value="NZ_BAAATF010000002.1"/>
</dbReference>